<dbReference type="GO" id="GO:0005634">
    <property type="term" value="C:nucleus"/>
    <property type="evidence" value="ECO:0007669"/>
    <property type="project" value="UniProtKB-ARBA"/>
</dbReference>
<feature type="domain" description="Integrase catalytic" evidence="2">
    <location>
        <begin position="230"/>
        <end position="337"/>
    </location>
</feature>
<proteinExistence type="predicted"/>
<dbReference type="AlphaFoldDB" id="A0AAV9Z4E5"/>
<accession>A0AAV9Z4E5</accession>
<organism evidence="3 5">
    <name type="scientific">Favolaschia claudopus</name>
    <dbReference type="NCBI Taxonomy" id="2862362"/>
    <lineage>
        <taxon>Eukaryota</taxon>
        <taxon>Fungi</taxon>
        <taxon>Dikarya</taxon>
        <taxon>Basidiomycota</taxon>
        <taxon>Agaricomycotina</taxon>
        <taxon>Agaricomycetes</taxon>
        <taxon>Agaricomycetidae</taxon>
        <taxon>Agaricales</taxon>
        <taxon>Marasmiineae</taxon>
        <taxon>Mycenaceae</taxon>
        <taxon>Favolaschia</taxon>
    </lineage>
</organism>
<reference evidence="3 5" key="1">
    <citation type="journal article" date="2024" name="J Genomics">
        <title>Draft genome sequencing and assembly of Favolaschia claudopus CIRM-BRFM 2984 isolated from oak limbs.</title>
        <authorList>
            <person name="Navarro D."/>
            <person name="Drula E."/>
            <person name="Chaduli D."/>
            <person name="Cazenave R."/>
            <person name="Ahrendt S."/>
            <person name="Wang J."/>
            <person name="Lipzen A."/>
            <person name="Daum C."/>
            <person name="Barry K."/>
            <person name="Grigoriev I.V."/>
            <person name="Favel A."/>
            <person name="Rosso M.N."/>
            <person name="Martin F."/>
        </authorList>
    </citation>
    <scope>NUCLEOTIDE SEQUENCE [LARGE SCALE GENOMIC DNA]</scope>
    <source>
        <strain evidence="3 5">CIRM-BRFM 2984</strain>
    </source>
</reference>
<dbReference type="PROSITE" id="PS50994">
    <property type="entry name" value="INTEGRASE"/>
    <property type="match status" value="1"/>
</dbReference>
<sequence>MSTLLEELPGLPAHFDGEVWSPNVTQGYHILQNGYKYAYEALNAGDNDTHRLRLHSEKLLNRLFPILDAMEAEVLNSDWIETCAVALAGLILELEDSAAAIANVNAPRLKRPTIVQVQHTGRRGRPRKVSSAEWLEAAVAPGRRITLTKLAALAGVHRHTLRAYLIKYGVYERFCNISDHDLDLLVKTFKSAKPTSGVSYVIAFLRRHGLKIQKRRVHGSMRRIDHLGSMYSVPHSNYLWHLDGHHKLIRWGIVIHGIVDGYCRTVVGLHASTNNRASTVLDLFLRAVRKYGTPFRMRGDRGGENIEVSVWMIKHRGARRASFMWGSSTRNTRIERLWVEHTSMHHLWLLHRLFLDYINSDCHDFEATWNLHPLSGTRNKTNPHWYIRYLETEHGVNNDGVHEDQPGVHPSILEEYYATEDALDSDWDNIDDMIAAPFSAALEKVFWEALEFVKAENMIPEDFDTDLDSYPVRESIHLGRGGKRISVTLPLDIWWPRALLWAQALDLMTRLLVENEL</sequence>
<keyword evidence="1" id="KW-0694">RNA-binding</keyword>
<dbReference type="InterPro" id="IPR001584">
    <property type="entry name" value="Integrase_cat-core"/>
</dbReference>
<evidence type="ECO:0000259" key="2">
    <source>
        <dbReference type="PROSITE" id="PS50994"/>
    </source>
</evidence>
<gene>
    <name evidence="4" type="ORF">R3P38DRAFT_3329949</name>
    <name evidence="3" type="ORF">R3P38DRAFT_3336819</name>
</gene>
<evidence type="ECO:0000313" key="5">
    <source>
        <dbReference type="Proteomes" id="UP001362999"/>
    </source>
</evidence>
<evidence type="ECO:0000256" key="1">
    <source>
        <dbReference type="ARBA" id="ARBA00022884"/>
    </source>
</evidence>
<dbReference type="InterPro" id="IPR012337">
    <property type="entry name" value="RNaseH-like_sf"/>
</dbReference>
<comment type="caution">
    <text evidence="3">The sequence shown here is derived from an EMBL/GenBank/DDBJ whole genome shotgun (WGS) entry which is preliminary data.</text>
</comment>
<name>A0AAV9Z4E5_9AGAR</name>
<keyword evidence="5" id="KW-1185">Reference proteome</keyword>
<dbReference type="EMBL" id="JAWWNJ010000103">
    <property type="protein sequence ID" value="KAK6993168.1"/>
    <property type="molecule type" value="Genomic_DNA"/>
</dbReference>
<dbReference type="GO" id="GO:0003723">
    <property type="term" value="F:RNA binding"/>
    <property type="evidence" value="ECO:0007669"/>
    <property type="project" value="UniProtKB-KW"/>
</dbReference>
<dbReference type="Pfam" id="PF24764">
    <property type="entry name" value="rva_4"/>
    <property type="match status" value="1"/>
</dbReference>
<evidence type="ECO:0000313" key="3">
    <source>
        <dbReference type="EMBL" id="KAK6969701.1"/>
    </source>
</evidence>
<dbReference type="InterPro" id="IPR058913">
    <property type="entry name" value="Integrase_dom_put"/>
</dbReference>
<dbReference type="PANTHER" id="PTHR46791:SF5">
    <property type="entry name" value="CLR5 DOMAIN-CONTAINING PROTEIN-RELATED"/>
    <property type="match status" value="1"/>
</dbReference>
<protein>
    <submittedName>
        <fullName evidence="3">Integrase catalytic domain-containing protein</fullName>
    </submittedName>
</protein>
<evidence type="ECO:0000313" key="4">
    <source>
        <dbReference type="EMBL" id="KAK6993168.1"/>
    </source>
</evidence>
<dbReference type="SUPFAM" id="SSF53098">
    <property type="entry name" value="Ribonuclease H-like"/>
    <property type="match status" value="1"/>
</dbReference>
<dbReference type="Proteomes" id="UP001362999">
    <property type="component" value="Unassembled WGS sequence"/>
</dbReference>
<dbReference type="EMBL" id="JAWWNJ010000217">
    <property type="protein sequence ID" value="KAK6969701.1"/>
    <property type="molecule type" value="Genomic_DNA"/>
</dbReference>
<dbReference type="GO" id="GO:0015074">
    <property type="term" value="P:DNA integration"/>
    <property type="evidence" value="ECO:0007669"/>
    <property type="project" value="InterPro"/>
</dbReference>
<dbReference type="PANTHER" id="PTHR46791">
    <property type="entry name" value="EXPRESSED PROTEIN"/>
    <property type="match status" value="1"/>
</dbReference>